<dbReference type="RefSeq" id="WP_185793388.1">
    <property type="nucleotide sequence ID" value="NZ_JACMYH010000001.1"/>
</dbReference>
<dbReference type="InterPro" id="IPR011050">
    <property type="entry name" value="Pectin_lyase_fold/virulence"/>
</dbReference>
<dbReference type="InterPro" id="IPR025157">
    <property type="entry name" value="Hemagglutinin_rpt"/>
</dbReference>
<sequence length="884" mass="90962">MQPAACSTPSLTRHTLGMAISMALLTALEPAMADGLVAIDGPMGTALVDSQTPAPVIAIVAPNAQGLSHNRWQDYNVGAAGVVLNNSLSAGQTSVGGRDITVAANPQLVDVAARTILNEVVGTRGSRIDGEQVIFGQAADYVLSNPNGIELNGARLALGQADTATYVVGTAVLADGAIARYDTRDSQQRLVVGQAGVNAGAGSVQLIAPSVMVSGDMTAGGDLSLLMGRQQVDARTLASTDTTPTQTAVDANLLGAMHARRIKVISTQAGAGVNMGITGMHAAQGIQIASAGALAISSTARQNGEPAQATLDAGDEDVSLSAASDLTLTSLAVTGRHIDARSGARLKLDALAHQTETQRPALAEDHWFTLAQGESDAHVTERTLRHVGNSLIAQGRVRLDGVNGIDIAASRIAGPEHVGIYTVRGGVEVGAKLDTQARSVRLASSESPEDNASTYVEQANTSHISGGSVTLPSARLVGATIDASHSLHIGGSGATEIAGLDLRSTLSQGADVRRVTLTETRAHEAVRTHAYQLPTQLNALDGELSIRGTDISISGSRLSAASVGLHSQGNIAIEGSSARMHLEGARPSAAQAARGFDRTSTAVSPSVLAASGTVALRARRSTFRDGDISIAGSHLLAGTALTLDAQDSVWISGIGETEGFTLSGSHWGPMAGASQGSWNRTGFKESQARSTLAGGTVQVTAGTMLDVAGSELDSKGDIKLQASDIQLTASLEPAGPRNWAIWLDNDLPEYHFVSTDGNARTPVTDRVHNGFAMKAGGDIDISAVRLATHAASVNAAGRLTIAGSLASFKDTPVLDSDAIRRHYHGYIPPRRSSWQAPTGLPLAALDVQAPSKNGTTRESAFVAGTVGADTAQRISDLNIPLSLR</sequence>
<evidence type="ECO:0000313" key="3">
    <source>
        <dbReference type="EMBL" id="MBC2677346.1"/>
    </source>
</evidence>
<accession>A0A7X1G2M7</accession>
<dbReference type="Gene3D" id="2.160.20.10">
    <property type="entry name" value="Single-stranded right-handed beta-helix, Pectin lyase-like"/>
    <property type="match status" value="1"/>
</dbReference>
<dbReference type="InterPro" id="IPR012334">
    <property type="entry name" value="Pectin_lyas_fold"/>
</dbReference>
<name>A0A7X1G2M7_9PSED</name>
<dbReference type="SUPFAM" id="SSF51126">
    <property type="entry name" value="Pectin lyase-like"/>
    <property type="match status" value="1"/>
</dbReference>
<dbReference type="Pfam" id="PF05860">
    <property type="entry name" value="TPS"/>
    <property type="match status" value="1"/>
</dbReference>
<feature type="chain" id="PRO_5030709442" evidence="1">
    <location>
        <begin position="34"/>
        <end position="884"/>
    </location>
</feature>
<dbReference type="SMART" id="SM00912">
    <property type="entry name" value="Haemagg_act"/>
    <property type="match status" value="1"/>
</dbReference>
<organism evidence="3 4">
    <name type="scientific">Pseudomonas baltica</name>
    <dbReference type="NCBI Taxonomy" id="2762576"/>
    <lineage>
        <taxon>Bacteria</taxon>
        <taxon>Pseudomonadati</taxon>
        <taxon>Pseudomonadota</taxon>
        <taxon>Gammaproteobacteria</taxon>
        <taxon>Pseudomonadales</taxon>
        <taxon>Pseudomonadaceae</taxon>
        <taxon>Pseudomonas</taxon>
    </lineage>
</organism>
<dbReference type="Pfam" id="PF13332">
    <property type="entry name" value="Fil_haemagg_2"/>
    <property type="match status" value="1"/>
</dbReference>
<keyword evidence="4" id="KW-1185">Reference proteome</keyword>
<dbReference type="InterPro" id="IPR008638">
    <property type="entry name" value="FhaB/CdiA-like_TPS"/>
</dbReference>
<reference evidence="3 4" key="1">
    <citation type="submission" date="2020-08" db="EMBL/GenBank/DDBJ databases">
        <title>Pseudomonas sp. nov.</title>
        <authorList>
            <person name="Gieschler S."/>
            <person name="Fiedler G."/>
            <person name="Brinks E."/>
            <person name="Boehnlein C."/>
            <person name="Franz C.M.A.P."/>
            <person name="Kabisch J."/>
        </authorList>
    </citation>
    <scope>NUCLEOTIDE SEQUENCE [LARGE SCALE GENOMIC DNA]</scope>
    <source>
        <strain evidence="3 4">MBT-2</strain>
    </source>
</reference>
<proteinExistence type="predicted"/>
<dbReference type="NCBIfam" id="TIGR01901">
    <property type="entry name" value="adhes_NPXG"/>
    <property type="match status" value="1"/>
</dbReference>
<protein>
    <submittedName>
        <fullName evidence="3">Filamentous hemagglutinin N-terminal domain-containing protein</fullName>
    </submittedName>
</protein>
<dbReference type="EMBL" id="JACMYH010000001">
    <property type="protein sequence ID" value="MBC2677346.1"/>
    <property type="molecule type" value="Genomic_DNA"/>
</dbReference>
<dbReference type="AlphaFoldDB" id="A0A7X1G2M7"/>
<keyword evidence="1" id="KW-0732">Signal</keyword>
<comment type="caution">
    <text evidence="3">The sequence shown here is derived from an EMBL/GenBank/DDBJ whole genome shotgun (WGS) entry which is preliminary data.</text>
</comment>
<feature type="domain" description="Filamentous haemagglutinin FhaB/tRNA nuclease CdiA-like TPS" evidence="2">
    <location>
        <begin position="51"/>
        <end position="176"/>
    </location>
</feature>
<dbReference type="Proteomes" id="UP000546173">
    <property type="component" value="Unassembled WGS sequence"/>
</dbReference>
<evidence type="ECO:0000313" key="4">
    <source>
        <dbReference type="Proteomes" id="UP000546173"/>
    </source>
</evidence>
<dbReference type="GO" id="GO:0003824">
    <property type="term" value="F:catalytic activity"/>
    <property type="evidence" value="ECO:0007669"/>
    <property type="project" value="UniProtKB-ARBA"/>
</dbReference>
<evidence type="ECO:0000259" key="2">
    <source>
        <dbReference type="SMART" id="SM00912"/>
    </source>
</evidence>
<feature type="signal peptide" evidence="1">
    <location>
        <begin position="1"/>
        <end position="33"/>
    </location>
</feature>
<gene>
    <name evidence="3" type="ORF">H7993_02990</name>
</gene>
<evidence type="ECO:0000256" key="1">
    <source>
        <dbReference type="SAM" id="SignalP"/>
    </source>
</evidence>